<feature type="domain" description="Glycosyltransferase subfamily 4-like N-terminal" evidence="3">
    <location>
        <begin position="15"/>
        <end position="185"/>
    </location>
</feature>
<accession>A0A9D7I8L8</accession>
<dbReference type="NCBIfam" id="TIGR02149">
    <property type="entry name" value="glgA_Coryne"/>
    <property type="match status" value="1"/>
</dbReference>
<evidence type="ECO:0000259" key="3">
    <source>
        <dbReference type="Pfam" id="PF13439"/>
    </source>
</evidence>
<name>A0A9D7I8L8_9RHOO</name>
<dbReference type="InterPro" id="IPR028098">
    <property type="entry name" value="Glyco_trans_4-like_N"/>
</dbReference>
<feature type="domain" description="Glycosyl transferase family 1" evidence="2">
    <location>
        <begin position="199"/>
        <end position="337"/>
    </location>
</feature>
<dbReference type="AlphaFoldDB" id="A0A9D7I8L8"/>
<evidence type="ECO:0000259" key="2">
    <source>
        <dbReference type="Pfam" id="PF00534"/>
    </source>
</evidence>
<dbReference type="CDD" id="cd03801">
    <property type="entry name" value="GT4_PimA-like"/>
    <property type="match status" value="1"/>
</dbReference>
<dbReference type="EMBL" id="JADJNC010000013">
    <property type="protein sequence ID" value="MBK7423257.1"/>
    <property type="molecule type" value="Genomic_DNA"/>
</dbReference>
<reference evidence="4" key="1">
    <citation type="submission" date="2020-10" db="EMBL/GenBank/DDBJ databases">
        <title>Connecting structure to function with the recovery of over 1000 high-quality activated sludge metagenome-assembled genomes encoding full-length rRNA genes using long-read sequencing.</title>
        <authorList>
            <person name="Singleton C.M."/>
            <person name="Petriglieri F."/>
            <person name="Kristensen J.M."/>
            <person name="Kirkegaard R.H."/>
            <person name="Michaelsen T.Y."/>
            <person name="Andersen M.H."/>
            <person name="Karst S.M."/>
            <person name="Dueholm M.S."/>
            <person name="Nielsen P.H."/>
            <person name="Albertsen M."/>
        </authorList>
    </citation>
    <scope>NUCLEOTIDE SEQUENCE</scope>
    <source>
        <strain evidence="4">EsbW_18-Q3-R4-48_MAXAC.044</strain>
    </source>
</reference>
<dbReference type="Pfam" id="PF13439">
    <property type="entry name" value="Glyco_transf_4"/>
    <property type="match status" value="1"/>
</dbReference>
<gene>
    <name evidence="4" type="primary">glgA</name>
    <name evidence="4" type="ORF">IPJ48_09235</name>
</gene>
<evidence type="ECO:0000313" key="5">
    <source>
        <dbReference type="Proteomes" id="UP000886602"/>
    </source>
</evidence>
<dbReference type="PANTHER" id="PTHR46401">
    <property type="entry name" value="GLYCOSYLTRANSFERASE WBBK-RELATED"/>
    <property type="match status" value="1"/>
</dbReference>
<sequence length="401" mass="44491">MRVLLMTNEFPPNIYGGAGVHVEYLSRELSRLTPVEVRSFQEQDFSKDQLRVLGTKVDASGYRCSKELVSPLKALATCLNFNIQGIDADIVHCHTWYAHFGGILAKLLYGTPLVITVHSLEPLRPWKREQIGRGYDLSSWVEKTALEMADAVVAVSKSTREDILHFFNVDPSRVPVIPNGIDTDEYTQTLDRSVLSRFKIDPDKPYVLFVGRMTRQKGLLYLLQAIPQLDANTQVVLCAGESDTPELQKELESITANLQAQRPGIIWIPEMVSRQTTIALYSQAAVFCCPSIYEPFGIINLEAMACNTAVVGSMLGGIAEVVVHGETGLLIDANISPTMPHDPRDPRAFSTALAEGINRLIRDPDLCKKMGAAGRQRVLDNYSWRSIAETTLALYKSLLPS</sequence>
<dbReference type="SUPFAM" id="SSF53756">
    <property type="entry name" value="UDP-Glycosyltransferase/glycogen phosphorylase"/>
    <property type="match status" value="1"/>
</dbReference>
<dbReference type="PANTHER" id="PTHR46401:SF2">
    <property type="entry name" value="GLYCOSYLTRANSFERASE WBBK-RELATED"/>
    <property type="match status" value="1"/>
</dbReference>
<dbReference type="InterPro" id="IPR011875">
    <property type="entry name" value="M1P_synthase"/>
</dbReference>
<dbReference type="GO" id="GO:0016757">
    <property type="term" value="F:glycosyltransferase activity"/>
    <property type="evidence" value="ECO:0007669"/>
    <property type="project" value="InterPro"/>
</dbReference>
<dbReference type="Proteomes" id="UP000886602">
    <property type="component" value="Unassembled WGS sequence"/>
</dbReference>
<comment type="caution">
    <text evidence="4">The sequence shown here is derived from an EMBL/GenBank/DDBJ whole genome shotgun (WGS) entry which is preliminary data.</text>
</comment>
<dbReference type="InterPro" id="IPR001296">
    <property type="entry name" value="Glyco_trans_1"/>
</dbReference>
<dbReference type="GO" id="GO:0009103">
    <property type="term" value="P:lipopolysaccharide biosynthetic process"/>
    <property type="evidence" value="ECO:0007669"/>
    <property type="project" value="TreeGrafter"/>
</dbReference>
<protein>
    <submittedName>
        <fullName evidence="4">Glycogen synthase</fullName>
    </submittedName>
</protein>
<dbReference type="Gene3D" id="3.40.50.2000">
    <property type="entry name" value="Glycogen Phosphorylase B"/>
    <property type="match status" value="2"/>
</dbReference>
<dbReference type="GO" id="GO:0009250">
    <property type="term" value="P:glucan biosynthetic process"/>
    <property type="evidence" value="ECO:0007669"/>
    <property type="project" value="InterPro"/>
</dbReference>
<dbReference type="Pfam" id="PF00534">
    <property type="entry name" value="Glycos_transf_1"/>
    <property type="match status" value="1"/>
</dbReference>
<keyword evidence="1" id="KW-0808">Transferase</keyword>
<organism evidence="4 5">
    <name type="scientific">Candidatus Propionivibrio dominans</name>
    <dbReference type="NCBI Taxonomy" id="2954373"/>
    <lineage>
        <taxon>Bacteria</taxon>
        <taxon>Pseudomonadati</taxon>
        <taxon>Pseudomonadota</taxon>
        <taxon>Betaproteobacteria</taxon>
        <taxon>Rhodocyclales</taxon>
        <taxon>Rhodocyclaceae</taxon>
        <taxon>Propionivibrio</taxon>
    </lineage>
</organism>
<proteinExistence type="predicted"/>
<evidence type="ECO:0000313" key="4">
    <source>
        <dbReference type="EMBL" id="MBK7423257.1"/>
    </source>
</evidence>
<evidence type="ECO:0000256" key="1">
    <source>
        <dbReference type="ARBA" id="ARBA00022679"/>
    </source>
</evidence>